<protein>
    <recommendedName>
        <fullName evidence="4">CID domain-containing protein</fullName>
    </recommendedName>
</protein>
<dbReference type="SUPFAM" id="SSF48464">
    <property type="entry name" value="ENTH/VHS domain"/>
    <property type="match status" value="1"/>
</dbReference>
<evidence type="ECO:0000256" key="3">
    <source>
        <dbReference type="SAM" id="MobiDB-lite"/>
    </source>
</evidence>
<feature type="coiled-coil region" evidence="2">
    <location>
        <begin position="213"/>
        <end position="268"/>
    </location>
</feature>
<feature type="compositionally biased region" description="Pro residues" evidence="3">
    <location>
        <begin position="407"/>
        <end position="447"/>
    </location>
</feature>
<evidence type="ECO:0000313" key="6">
    <source>
        <dbReference type="Proteomes" id="UP001418222"/>
    </source>
</evidence>
<dbReference type="AlphaFoldDB" id="A0AAP0AW64"/>
<sequence>MNGNGTFNHQILVDKLAKLNNSQQSIETLSHWCIFHRKKAKQVVETWDQQFHHSPRDQRLSFLYLANDILQNSRRKGAEFVAEFWKVLPDALNDVTENGDDFGRKAALRLVDIWEDRKVFGSRGHILKDVLLGRSSENRNSTGTSAFYKLLQKHPSGDLLENIISSYHTIFEAHIDEDALFGRCRSAISSVEKMEKEMGNDFSLGNINGSGVIEELQGQNNILRECMEQLKMAESSRTALQSHLREALHEQELKIDQVRKQLQAVLSRYEQTSTICQQLPSTNPSRAPPDQKPNDTFSESSSGFSSKPLDGGDFQKDIAPVRYTQQQQVAPPPPPPPGVSSPRIEEDQRKNTAAEVAAKLTASTSSAQMLSYVLSSLASEGIMGGQSIKEDYPSDAKRPKVDNSVPPYIPASPPSQPPPPPFPHPDSVGAPPPPPPPLAVPLMPPATGPQQFMHIPGSMMGMQYGYGSSPLQLPPHPLPSYPMVGMPPYLGSPNPFLQGFPTSEGIASFGQPPLPATPPPLSRQ</sequence>
<evidence type="ECO:0000256" key="2">
    <source>
        <dbReference type="SAM" id="Coils"/>
    </source>
</evidence>
<feature type="region of interest" description="Disordered" evidence="3">
    <location>
        <begin position="495"/>
        <end position="524"/>
    </location>
</feature>
<dbReference type="PANTHER" id="PTHR12460:SF23">
    <property type="entry name" value="ACTIN CYTOSKELETON-REGULATORY COMPLEX PROTEIN PAN1"/>
    <property type="match status" value="1"/>
</dbReference>
<feature type="compositionally biased region" description="Polar residues" evidence="3">
    <location>
        <begin position="275"/>
        <end position="285"/>
    </location>
</feature>
<feature type="domain" description="CID" evidence="4">
    <location>
        <begin position="4"/>
        <end position="136"/>
    </location>
</feature>
<dbReference type="PANTHER" id="PTHR12460">
    <property type="entry name" value="CYCLIN-DEPENDENT KINASE INHIBITOR-RELATED PROTEIN"/>
    <property type="match status" value="1"/>
</dbReference>
<dbReference type="PROSITE" id="PS51391">
    <property type="entry name" value="CID"/>
    <property type="match status" value="1"/>
</dbReference>
<comment type="caution">
    <text evidence="5">The sequence shown here is derived from an EMBL/GenBank/DDBJ whole genome shotgun (WGS) entry which is preliminary data.</text>
</comment>
<evidence type="ECO:0000259" key="4">
    <source>
        <dbReference type="PROSITE" id="PS51391"/>
    </source>
</evidence>
<keyword evidence="1" id="KW-0507">mRNA processing</keyword>
<organism evidence="5 6">
    <name type="scientific">Platanthera zijinensis</name>
    <dbReference type="NCBI Taxonomy" id="2320716"/>
    <lineage>
        <taxon>Eukaryota</taxon>
        <taxon>Viridiplantae</taxon>
        <taxon>Streptophyta</taxon>
        <taxon>Embryophyta</taxon>
        <taxon>Tracheophyta</taxon>
        <taxon>Spermatophyta</taxon>
        <taxon>Magnoliopsida</taxon>
        <taxon>Liliopsida</taxon>
        <taxon>Asparagales</taxon>
        <taxon>Orchidaceae</taxon>
        <taxon>Orchidoideae</taxon>
        <taxon>Orchideae</taxon>
        <taxon>Orchidinae</taxon>
        <taxon>Platanthera</taxon>
    </lineage>
</organism>
<dbReference type="InterPro" id="IPR008942">
    <property type="entry name" value="ENTH_VHS"/>
</dbReference>
<dbReference type="CDD" id="cd16981">
    <property type="entry name" value="CID_RPRD_like"/>
    <property type="match status" value="1"/>
</dbReference>
<feature type="compositionally biased region" description="Pro residues" evidence="3">
    <location>
        <begin position="330"/>
        <end position="339"/>
    </location>
</feature>
<evidence type="ECO:0000313" key="5">
    <source>
        <dbReference type="EMBL" id="KAK8916827.1"/>
    </source>
</evidence>
<dbReference type="FunFam" id="1.25.40.90:FF:000018">
    <property type="entry name" value="ENTH/VHS family protein isoform 1"/>
    <property type="match status" value="1"/>
</dbReference>
<feature type="region of interest" description="Disordered" evidence="3">
    <location>
        <begin position="386"/>
        <end position="454"/>
    </location>
</feature>
<dbReference type="Pfam" id="PF04818">
    <property type="entry name" value="CID"/>
    <property type="match status" value="1"/>
</dbReference>
<dbReference type="Proteomes" id="UP001418222">
    <property type="component" value="Unassembled WGS sequence"/>
</dbReference>
<reference evidence="5 6" key="1">
    <citation type="journal article" date="2022" name="Nat. Plants">
        <title>Genomes of leafy and leafless Platanthera orchids illuminate the evolution of mycoheterotrophy.</title>
        <authorList>
            <person name="Li M.H."/>
            <person name="Liu K.W."/>
            <person name="Li Z."/>
            <person name="Lu H.C."/>
            <person name="Ye Q.L."/>
            <person name="Zhang D."/>
            <person name="Wang J.Y."/>
            <person name="Li Y.F."/>
            <person name="Zhong Z.M."/>
            <person name="Liu X."/>
            <person name="Yu X."/>
            <person name="Liu D.K."/>
            <person name="Tu X.D."/>
            <person name="Liu B."/>
            <person name="Hao Y."/>
            <person name="Liao X.Y."/>
            <person name="Jiang Y.T."/>
            <person name="Sun W.H."/>
            <person name="Chen J."/>
            <person name="Chen Y.Q."/>
            <person name="Ai Y."/>
            <person name="Zhai J.W."/>
            <person name="Wu S.S."/>
            <person name="Zhou Z."/>
            <person name="Hsiao Y.Y."/>
            <person name="Wu W.L."/>
            <person name="Chen Y.Y."/>
            <person name="Lin Y.F."/>
            <person name="Hsu J.L."/>
            <person name="Li C.Y."/>
            <person name="Wang Z.W."/>
            <person name="Zhao X."/>
            <person name="Zhong W.Y."/>
            <person name="Ma X.K."/>
            <person name="Ma L."/>
            <person name="Huang J."/>
            <person name="Chen G.Z."/>
            <person name="Huang M.Z."/>
            <person name="Huang L."/>
            <person name="Peng D.H."/>
            <person name="Luo Y.B."/>
            <person name="Zou S.Q."/>
            <person name="Chen S.P."/>
            <person name="Lan S."/>
            <person name="Tsai W.C."/>
            <person name="Van de Peer Y."/>
            <person name="Liu Z.J."/>
        </authorList>
    </citation>
    <scope>NUCLEOTIDE SEQUENCE [LARGE SCALE GENOMIC DNA]</scope>
    <source>
        <tissue evidence="5">Leaf</tissue>
    </source>
</reference>
<feature type="compositionally biased region" description="Basic and acidic residues" evidence="3">
    <location>
        <begin position="388"/>
        <end position="401"/>
    </location>
</feature>
<dbReference type="GO" id="GO:0000993">
    <property type="term" value="F:RNA polymerase II complex binding"/>
    <property type="evidence" value="ECO:0007669"/>
    <property type="project" value="TreeGrafter"/>
</dbReference>
<keyword evidence="6" id="KW-1185">Reference proteome</keyword>
<proteinExistence type="predicted"/>
<feature type="compositionally biased region" description="Basic and acidic residues" evidence="3">
    <location>
        <begin position="343"/>
        <end position="352"/>
    </location>
</feature>
<dbReference type="EMBL" id="JBBWWQ010000020">
    <property type="protein sequence ID" value="KAK8916827.1"/>
    <property type="molecule type" value="Genomic_DNA"/>
</dbReference>
<dbReference type="SMART" id="SM00582">
    <property type="entry name" value="RPR"/>
    <property type="match status" value="1"/>
</dbReference>
<dbReference type="Gene3D" id="1.25.40.90">
    <property type="match status" value="1"/>
</dbReference>
<accession>A0AAP0AW64</accession>
<evidence type="ECO:0000256" key="1">
    <source>
        <dbReference type="ARBA" id="ARBA00022664"/>
    </source>
</evidence>
<feature type="region of interest" description="Disordered" evidence="3">
    <location>
        <begin position="275"/>
        <end position="354"/>
    </location>
</feature>
<dbReference type="InterPro" id="IPR006569">
    <property type="entry name" value="CID_dom"/>
</dbReference>
<feature type="compositionally biased region" description="Low complexity" evidence="3">
    <location>
        <begin position="297"/>
        <end position="306"/>
    </location>
</feature>
<dbReference type="GO" id="GO:0031124">
    <property type="term" value="P:mRNA 3'-end processing"/>
    <property type="evidence" value="ECO:0007669"/>
    <property type="project" value="TreeGrafter"/>
</dbReference>
<feature type="compositionally biased region" description="Pro residues" evidence="3">
    <location>
        <begin position="512"/>
        <end position="524"/>
    </location>
</feature>
<dbReference type="GO" id="GO:0005634">
    <property type="term" value="C:nucleus"/>
    <property type="evidence" value="ECO:0007669"/>
    <property type="project" value="UniProtKB-ARBA"/>
</dbReference>
<gene>
    <name evidence="5" type="ORF">KSP39_PZI023218</name>
</gene>
<keyword evidence="2" id="KW-0175">Coiled coil</keyword>
<name>A0AAP0AW64_9ASPA</name>